<evidence type="ECO:0000256" key="2">
    <source>
        <dbReference type="ARBA" id="ARBA00022630"/>
    </source>
</evidence>
<evidence type="ECO:0000313" key="7">
    <source>
        <dbReference type="EMBL" id="MDV6269752.1"/>
    </source>
</evidence>
<dbReference type="InterPro" id="IPR036188">
    <property type="entry name" value="FAD/NAD-bd_sf"/>
</dbReference>
<comment type="cofactor">
    <cofactor evidence="1">
        <name>FAD</name>
        <dbReference type="ChEBI" id="CHEBI:57692"/>
    </cofactor>
</comment>
<name>A0ABU4BZT1_RHOGO</name>
<evidence type="ECO:0000256" key="1">
    <source>
        <dbReference type="ARBA" id="ARBA00001974"/>
    </source>
</evidence>
<feature type="domain" description="FAD-binding" evidence="6">
    <location>
        <begin position="5"/>
        <end position="349"/>
    </location>
</feature>
<dbReference type="PANTHER" id="PTHR13789:SF318">
    <property type="entry name" value="GERANYLGERANYL DIPHOSPHATE REDUCTASE"/>
    <property type="match status" value="1"/>
</dbReference>
<dbReference type="EMBL" id="JAWLKB010000012">
    <property type="protein sequence ID" value="MDV6269752.1"/>
    <property type="molecule type" value="Genomic_DNA"/>
</dbReference>
<protein>
    <submittedName>
        <fullName evidence="7">FAD-dependent oxidoreductase</fullName>
    </submittedName>
</protein>
<keyword evidence="8" id="KW-1185">Reference proteome</keyword>
<keyword evidence="3" id="KW-0274">FAD</keyword>
<dbReference type="PANTHER" id="PTHR13789">
    <property type="entry name" value="MONOOXYGENASE"/>
    <property type="match status" value="1"/>
</dbReference>
<sequence>MNTPDVIVVGGGIGGLSAAFALTRKGLTVRVLERSAEFGEVGAGLQLAPNCTRILNEYGLLDEAKSLGVVPTSMVMRDAVDASELTKLDLTDLERRYGFPYLVIHRSDLHGLFLRACERAGVELVTDAKAVSYENSDTGAQVRLSSGEVHEAGVVIAADGLHSVARKLLIDDEPVSSAYVAYRGTVPVADLADRPVDLSEVVVYVGPGHHFVHYGLRGGEMLNQVAVFESPKAIAGEEDWGTPDELDAAFADSCSEVREGIPFMWRDKWWRMYDRDPIMTWVSGRIALLGDAAHPPLQYMAQGAIMAIEDGWVLAEHVARLRSADGVIDWDAALAAYEAVRPEHCRRVLTTARVWGELWHLDGEERQQRNLLLRARGTQDYTYTDWIYGPTALVPEDEPPLYPIVPLASAAELVVNG</sequence>
<comment type="caution">
    <text evidence="7">The sequence shown here is derived from an EMBL/GenBank/DDBJ whole genome shotgun (WGS) entry which is preliminary data.</text>
</comment>
<dbReference type="Gene3D" id="3.50.50.60">
    <property type="entry name" value="FAD/NAD(P)-binding domain"/>
    <property type="match status" value="1"/>
</dbReference>
<keyword evidence="2" id="KW-0285">Flavoprotein</keyword>
<gene>
    <name evidence="7" type="ORF">R3Q16_24335</name>
</gene>
<dbReference type="InterPro" id="IPR002938">
    <property type="entry name" value="FAD-bd"/>
</dbReference>
<dbReference type="InterPro" id="IPR050493">
    <property type="entry name" value="FAD-dep_Monooxygenase_BioMet"/>
</dbReference>
<dbReference type="RefSeq" id="WP_317544383.1">
    <property type="nucleotide sequence ID" value="NZ_JAWLKB010000012.1"/>
</dbReference>
<dbReference type="SUPFAM" id="SSF54373">
    <property type="entry name" value="FAD-linked reductases, C-terminal domain"/>
    <property type="match status" value="1"/>
</dbReference>
<evidence type="ECO:0000256" key="3">
    <source>
        <dbReference type="ARBA" id="ARBA00022827"/>
    </source>
</evidence>
<evidence type="ECO:0000259" key="6">
    <source>
        <dbReference type="Pfam" id="PF01494"/>
    </source>
</evidence>
<organism evidence="7 8">
    <name type="scientific">Rhodococcus globerulus</name>
    <dbReference type="NCBI Taxonomy" id="33008"/>
    <lineage>
        <taxon>Bacteria</taxon>
        <taxon>Bacillati</taxon>
        <taxon>Actinomycetota</taxon>
        <taxon>Actinomycetes</taxon>
        <taxon>Mycobacteriales</taxon>
        <taxon>Nocardiaceae</taxon>
        <taxon>Rhodococcus</taxon>
    </lineage>
</organism>
<keyword evidence="4" id="KW-0560">Oxidoreductase</keyword>
<keyword evidence="5" id="KW-0503">Monooxygenase</keyword>
<dbReference type="SUPFAM" id="SSF51905">
    <property type="entry name" value="FAD/NAD(P)-binding domain"/>
    <property type="match status" value="1"/>
</dbReference>
<dbReference type="Proteomes" id="UP001185927">
    <property type="component" value="Unassembled WGS sequence"/>
</dbReference>
<evidence type="ECO:0000313" key="8">
    <source>
        <dbReference type="Proteomes" id="UP001185927"/>
    </source>
</evidence>
<evidence type="ECO:0000256" key="5">
    <source>
        <dbReference type="ARBA" id="ARBA00023033"/>
    </source>
</evidence>
<dbReference type="PRINTS" id="PR00420">
    <property type="entry name" value="RNGMNOXGNASE"/>
</dbReference>
<accession>A0ABU4BZT1</accession>
<evidence type="ECO:0000256" key="4">
    <source>
        <dbReference type="ARBA" id="ARBA00023002"/>
    </source>
</evidence>
<dbReference type="Pfam" id="PF01494">
    <property type="entry name" value="FAD_binding_3"/>
    <property type="match status" value="1"/>
</dbReference>
<reference evidence="7 8" key="1">
    <citation type="submission" date="2023-10" db="EMBL/GenBank/DDBJ databases">
        <title>Development of a sustainable strategy for remediation of hydrocarbon-contaminated territories based on the waste exchange concept.</title>
        <authorList>
            <person name="Krivoruchko A."/>
        </authorList>
    </citation>
    <scope>NUCLEOTIDE SEQUENCE [LARGE SCALE GENOMIC DNA]</scope>
    <source>
        <strain evidence="7 8">IEGM 1203</strain>
    </source>
</reference>
<proteinExistence type="predicted"/>